<feature type="compositionally biased region" description="Basic and acidic residues" evidence="4">
    <location>
        <begin position="792"/>
        <end position="804"/>
    </location>
</feature>
<dbReference type="InterPro" id="IPR006657">
    <property type="entry name" value="MoPterin_dinucl-bd_dom"/>
</dbReference>
<dbReference type="Proteomes" id="UP000237144">
    <property type="component" value="Unassembled WGS sequence"/>
</dbReference>
<dbReference type="Pfam" id="PF01568">
    <property type="entry name" value="Molydop_binding"/>
    <property type="match status" value="1"/>
</dbReference>
<dbReference type="PANTHER" id="PTHR43105">
    <property type="entry name" value="RESPIRATORY NITRATE REDUCTASE"/>
    <property type="match status" value="1"/>
</dbReference>
<dbReference type="InterPro" id="IPR009010">
    <property type="entry name" value="Asp_de-COase-like_dom_sf"/>
</dbReference>
<dbReference type="AlphaFoldDB" id="A0A2S5BFN2"/>
<evidence type="ECO:0000259" key="6">
    <source>
        <dbReference type="Pfam" id="PF01568"/>
    </source>
</evidence>
<accession>A0A2S5BFN2</accession>
<sequence length="983" mass="109303">MPKLNIQPLERYGTHVEVSRKATEPDQIWGDRKPFHGDENAWEQRVDSCFVEGPDEVEKWVQSACVLRPSEQGQARAERLDRLYGWASMRSEDRLTKPLIRSKETGQLEPATWDEAMNLIVAKSKELIEHYTPNSIAFYTSGQLFLEEYHTLAMIGKGGLGTLHMDGNTRLCTASAAASMRESFGCDSQPGSYTDFVGEDHCDALLMVGHNMAATQTVLWSRVLDRLAGPKPPFLIVVDPRRTSVGHAAVKNGGVHLELKAGTNLCLLNGLLKLLLDNDKSHDAGFIAKHTIGIEALRDTVKDYNVERVSEITGVPVVDIERAADALGRSNRLVSTQANQATASACALNNINLVKGAIGRVGASVFQFNGQPTAQNNRECGCDGEFPGFRNPSNPKHMQELADHWNIEVKQLPHYSQPTHIMSLLKYIENGSVKMFWISGTNPAVSMPELARVRKNLASKDLFVIAQDIFPNETTALADVVLPAAQWSEKTGAFTNVDRTVHLAHQAVNPPGEAWSDFKIFSEYAHRMGFQDKDGNPLIKWRENPEEAFEHWKSTTKGRPVDYSGMSYEKLTGGSGIQWPCNEEYPDGRERLYTDSHFPTTVDECESFGHDLFTGTIISPEAYKAMNPNGRAILKACHYTPPDETTDEDYPFRLVTGRVFAQFHTRTKTGRSKELHDAAPESFVQIADADAERLGIKAGDMVLVEGRRGKVEVPAKIGEIGEGNVFIPFHYGSADQDRDDGKKVRSRAANELTESSWDFVSKQPAFKSGSVRLTRLEPGVQIHAHSLQSESEQQKAKGAQDRDAGVWRREDHHRYLLDAVGECDMFTKTVLELMAQLSKKHADSHSTPDILSFLREISYGLRLHHKLCKENADKCKPFVEKYGEDDHQAKVDVPALRAALFPENRHESGPLHGLSTMTSHLLGWLAILNPAVQALHDLDFAAALTRATSSFTMLRSWCEYVIPAAEDHCKVAAPQTLIVPVQL</sequence>
<dbReference type="InterPro" id="IPR006656">
    <property type="entry name" value="Mopterin_OxRdtase"/>
</dbReference>
<feature type="region of interest" description="Disordered" evidence="4">
    <location>
        <begin position="785"/>
        <end position="804"/>
    </location>
</feature>
<dbReference type="OrthoDB" id="10249365at2759"/>
<dbReference type="GO" id="GO:0051536">
    <property type="term" value="F:iron-sulfur cluster binding"/>
    <property type="evidence" value="ECO:0007669"/>
    <property type="project" value="UniProtKB-KW"/>
</dbReference>
<feature type="domain" description="Molybdopterin oxidoreductase" evidence="5">
    <location>
        <begin position="94"/>
        <end position="524"/>
    </location>
</feature>
<organism evidence="7 8">
    <name type="scientific">Rhodotorula taiwanensis</name>
    <dbReference type="NCBI Taxonomy" id="741276"/>
    <lineage>
        <taxon>Eukaryota</taxon>
        <taxon>Fungi</taxon>
        <taxon>Dikarya</taxon>
        <taxon>Basidiomycota</taxon>
        <taxon>Pucciniomycotina</taxon>
        <taxon>Microbotryomycetes</taxon>
        <taxon>Sporidiobolales</taxon>
        <taxon>Sporidiobolaceae</taxon>
        <taxon>Rhodotorula</taxon>
    </lineage>
</organism>
<dbReference type="SUPFAM" id="SSF53706">
    <property type="entry name" value="Formate dehydrogenase/DMSO reductase, domains 1-3"/>
    <property type="match status" value="1"/>
</dbReference>
<dbReference type="Pfam" id="PF00384">
    <property type="entry name" value="Molybdopterin"/>
    <property type="match status" value="1"/>
</dbReference>
<dbReference type="InterPro" id="IPR050123">
    <property type="entry name" value="Prok_molybdopt-oxidoreductase"/>
</dbReference>
<evidence type="ECO:0008006" key="9">
    <source>
        <dbReference type="Google" id="ProtNLM"/>
    </source>
</evidence>
<dbReference type="GO" id="GO:0016491">
    <property type="term" value="F:oxidoreductase activity"/>
    <property type="evidence" value="ECO:0007669"/>
    <property type="project" value="InterPro"/>
</dbReference>
<evidence type="ECO:0000259" key="5">
    <source>
        <dbReference type="Pfam" id="PF00384"/>
    </source>
</evidence>
<dbReference type="Gene3D" id="3.40.50.740">
    <property type="match status" value="1"/>
</dbReference>
<keyword evidence="1" id="KW-0479">Metal-binding</keyword>
<dbReference type="EMBL" id="PJQD01000013">
    <property type="protein sequence ID" value="POY75578.1"/>
    <property type="molecule type" value="Genomic_DNA"/>
</dbReference>
<comment type="caution">
    <text evidence="7">The sequence shown here is derived from an EMBL/GenBank/DDBJ whole genome shotgun (WGS) entry which is preliminary data.</text>
</comment>
<dbReference type="PANTHER" id="PTHR43105:SF10">
    <property type="entry name" value="NADH-QUINONE OXIDOREDUCTASE SUBUNIT G"/>
    <property type="match status" value="1"/>
</dbReference>
<feature type="domain" description="Molybdopterin dinucleotide-binding" evidence="6">
    <location>
        <begin position="652"/>
        <end position="768"/>
    </location>
</feature>
<reference evidence="7 8" key="1">
    <citation type="journal article" date="2018" name="Front. Microbiol.">
        <title>Prospects for Fungal Bioremediation of Acidic Radioactive Waste Sites: Characterization and Genome Sequence of Rhodotorula taiwanensis MD1149.</title>
        <authorList>
            <person name="Tkavc R."/>
            <person name="Matrosova V.Y."/>
            <person name="Grichenko O.E."/>
            <person name="Gostincar C."/>
            <person name="Volpe R.P."/>
            <person name="Klimenkova P."/>
            <person name="Gaidamakova E.K."/>
            <person name="Zhou C.E."/>
            <person name="Stewart B.J."/>
            <person name="Lyman M.G."/>
            <person name="Malfatti S.A."/>
            <person name="Rubinfeld B."/>
            <person name="Courtot M."/>
            <person name="Singh J."/>
            <person name="Dalgard C.L."/>
            <person name="Hamilton T."/>
            <person name="Frey K.G."/>
            <person name="Gunde-Cimerman N."/>
            <person name="Dugan L."/>
            <person name="Daly M.J."/>
        </authorList>
    </citation>
    <scope>NUCLEOTIDE SEQUENCE [LARGE SCALE GENOMIC DNA]</scope>
    <source>
        <strain evidence="7 8">MD1149</strain>
    </source>
</reference>
<dbReference type="GO" id="GO:0043546">
    <property type="term" value="F:molybdopterin cofactor binding"/>
    <property type="evidence" value="ECO:0007669"/>
    <property type="project" value="InterPro"/>
</dbReference>
<dbReference type="CDD" id="cd00508">
    <property type="entry name" value="MopB_CT_Fdh-Nap-like"/>
    <property type="match status" value="1"/>
</dbReference>
<evidence type="ECO:0000256" key="1">
    <source>
        <dbReference type="ARBA" id="ARBA00022723"/>
    </source>
</evidence>
<dbReference type="Gene3D" id="2.40.40.20">
    <property type="match status" value="1"/>
</dbReference>
<evidence type="ECO:0000313" key="7">
    <source>
        <dbReference type="EMBL" id="POY75578.1"/>
    </source>
</evidence>
<keyword evidence="3" id="KW-0411">Iron-sulfur</keyword>
<dbReference type="GO" id="GO:0046872">
    <property type="term" value="F:metal ion binding"/>
    <property type="evidence" value="ECO:0007669"/>
    <property type="project" value="UniProtKB-KW"/>
</dbReference>
<evidence type="ECO:0000256" key="4">
    <source>
        <dbReference type="SAM" id="MobiDB-lite"/>
    </source>
</evidence>
<keyword evidence="2" id="KW-0408">Iron</keyword>
<keyword evidence="8" id="KW-1185">Reference proteome</keyword>
<dbReference type="Gene3D" id="3.40.228.10">
    <property type="entry name" value="Dimethylsulfoxide Reductase, domain 2"/>
    <property type="match status" value="1"/>
</dbReference>
<protein>
    <recommendedName>
        <fullName evidence="9">Nitrate reductase</fullName>
    </recommendedName>
</protein>
<name>A0A2S5BFN2_9BASI</name>
<evidence type="ECO:0000256" key="2">
    <source>
        <dbReference type="ARBA" id="ARBA00023004"/>
    </source>
</evidence>
<dbReference type="STRING" id="741276.A0A2S5BFN2"/>
<dbReference type="SUPFAM" id="SSF50692">
    <property type="entry name" value="ADC-like"/>
    <property type="match status" value="1"/>
</dbReference>
<proteinExistence type="predicted"/>
<evidence type="ECO:0000256" key="3">
    <source>
        <dbReference type="ARBA" id="ARBA00023014"/>
    </source>
</evidence>
<evidence type="ECO:0000313" key="8">
    <source>
        <dbReference type="Proteomes" id="UP000237144"/>
    </source>
</evidence>
<gene>
    <name evidence="7" type="ORF">BMF94_1200</name>
</gene>